<proteinExistence type="predicted"/>
<dbReference type="GeneID" id="56509801"/>
<dbReference type="RefSeq" id="WP_111971399.1">
    <property type="nucleotide sequence ID" value="NZ_CP053828.1"/>
</dbReference>
<reference evidence="1 2" key="1">
    <citation type="submission" date="2019-09" db="EMBL/GenBank/DDBJ databases">
        <title>Draft genome sequences of 48 bacterial type strains from the CCUG.</title>
        <authorList>
            <person name="Tunovic T."/>
            <person name="Pineiro-Iglesias B."/>
            <person name="Unosson C."/>
            <person name="Inganas E."/>
            <person name="Ohlen M."/>
            <person name="Cardew S."/>
            <person name="Jensie-Markopoulos S."/>
            <person name="Salva-Serra F."/>
            <person name="Jaen-Luchoro D."/>
            <person name="Karlsson R."/>
            <person name="Svensson-Stadler L."/>
            <person name="Chun J."/>
            <person name="Moore E."/>
        </authorList>
    </citation>
    <scope>NUCLEOTIDE SEQUENCE [LARGE SCALE GENOMIC DNA]</scope>
    <source>
        <strain evidence="1 2">CCUG 34538</strain>
    </source>
</reference>
<protein>
    <submittedName>
        <fullName evidence="1">Uncharacterized protein</fullName>
    </submittedName>
</protein>
<evidence type="ECO:0000313" key="1">
    <source>
        <dbReference type="EMBL" id="KAB0611874.1"/>
    </source>
</evidence>
<evidence type="ECO:0000313" key="2">
    <source>
        <dbReference type="Proteomes" id="UP000423641"/>
    </source>
</evidence>
<sequence length="64" mass="7272">MSIAQFTLCRKCNINLATKALSETKNLMDKNSVNGVVDFRALNQSLNSLDFVSEFAKEPNYKHY</sequence>
<organism evidence="1 2">
    <name type="scientific">Campylobacter hyointestinalis subsp. lawsonii</name>
    <dbReference type="NCBI Taxonomy" id="91353"/>
    <lineage>
        <taxon>Bacteria</taxon>
        <taxon>Pseudomonadati</taxon>
        <taxon>Campylobacterota</taxon>
        <taxon>Epsilonproteobacteria</taxon>
        <taxon>Campylobacterales</taxon>
        <taxon>Campylobacteraceae</taxon>
        <taxon>Campylobacter</taxon>
    </lineage>
</organism>
<dbReference type="EMBL" id="VZON01000007">
    <property type="protein sequence ID" value="KAB0611874.1"/>
    <property type="molecule type" value="Genomic_DNA"/>
</dbReference>
<dbReference type="Proteomes" id="UP000423641">
    <property type="component" value="Unassembled WGS sequence"/>
</dbReference>
<comment type="caution">
    <text evidence="1">The sequence shown here is derived from an EMBL/GenBank/DDBJ whole genome shotgun (WGS) entry which is preliminary data.</text>
</comment>
<dbReference type="AlphaFoldDB" id="A0AAV6EF13"/>
<accession>A0AAV6EF13</accession>
<name>A0AAV6EF13_CAMHY</name>
<gene>
    <name evidence="1" type="ORF">F7P66_07995</name>
</gene>